<gene>
    <name evidence="2" type="ORF">UFOVP1670_45</name>
</gene>
<proteinExistence type="predicted"/>
<sequence length="398" mass="43467">MPAVAEQFVIKRAERSQVRLRLAFQAPSGGGKTATSLLIAAGMVEALRSRGKLPAHLDGVYIGVIDTERDSASLYSHLVGFDTLVLDPPYSPARYKAALAQMVAVGYPIIILDQITHEWYGQGGVLQMVANSKALNDWTKWNGPSQEHDGFIDAILDCPAHVIATMRSKTEYVLQENDKGKKVPVRIGMQAKQREGTEYEFTTLLDLEVGTNVATCHKDRTELFKVGEKIGRMGADWGVRLIDWVYSAKGALVEQEVMPAVRARGLCEAAVRSIERTANMGDLAIAFDAGKKSLQAFANVAGRDVIVPLLEEVVAAKDKRKLALSGEGLRVRDLDPAELSRSVDPAPAPLVDQARAIQEKIARERGPNLFDDGPPPRDHVPAGVLGMDDDLPWQDDVR</sequence>
<dbReference type="InterPro" id="IPR002052">
    <property type="entry name" value="DNA_methylase_N6_adenine_CS"/>
</dbReference>
<dbReference type="PROSITE" id="PS00092">
    <property type="entry name" value="N6_MTASE"/>
    <property type="match status" value="1"/>
</dbReference>
<evidence type="ECO:0000313" key="2">
    <source>
        <dbReference type="EMBL" id="CAB4223420.1"/>
    </source>
</evidence>
<organism evidence="2">
    <name type="scientific">uncultured Caudovirales phage</name>
    <dbReference type="NCBI Taxonomy" id="2100421"/>
    <lineage>
        <taxon>Viruses</taxon>
        <taxon>Duplodnaviria</taxon>
        <taxon>Heunggongvirae</taxon>
        <taxon>Uroviricota</taxon>
        <taxon>Caudoviricetes</taxon>
        <taxon>Peduoviridae</taxon>
        <taxon>Maltschvirus</taxon>
        <taxon>Maltschvirus maltsch</taxon>
    </lineage>
</organism>
<dbReference type="EMBL" id="LR797531">
    <property type="protein sequence ID" value="CAB4223420.1"/>
    <property type="molecule type" value="Genomic_DNA"/>
</dbReference>
<dbReference type="GO" id="GO:0008168">
    <property type="term" value="F:methyltransferase activity"/>
    <property type="evidence" value="ECO:0007669"/>
    <property type="project" value="InterPro"/>
</dbReference>
<dbReference type="GO" id="GO:0032259">
    <property type="term" value="P:methylation"/>
    <property type="evidence" value="ECO:0007669"/>
    <property type="project" value="InterPro"/>
</dbReference>
<feature type="compositionally biased region" description="Acidic residues" evidence="1">
    <location>
        <begin position="387"/>
        <end position="398"/>
    </location>
</feature>
<evidence type="ECO:0000256" key="1">
    <source>
        <dbReference type="SAM" id="MobiDB-lite"/>
    </source>
</evidence>
<name>A0A6J5T713_9CAUD</name>
<protein>
    <submittedName>
        <fullName evidence="2">AAA domain containing protein</fullName>
    </submittedName>
</protein>
<feature type="region of interest" description="Disordered" evidence="1">
    <location>
        <begin position="363"/>
        <end position="398"/>
    </location>
</feature>
<reference evidence="2" key="1">
    <citation type="submission" date="2020-05" db="EMBL/GenBank/DDBJ databases">
        <authorList>
            <person name="Chiriac C."/>
            <person name="Salcher M."/>
            <person name="Ghai R."/>
            <person name="Kavagutti S V."/>
        </authorList>
    </citation>
    <scope>NUCLEOTIDE SEQUENCE</scope>
</reference>
<dbReference type="Pfam" id="PF13479">
    <property type="entry name" value="AAA_24"/>
    <property type="match status" value="1"/>
</dbReference>
<accession>A0A6J5T713</accession>
<dbReference type="GO" id="GO:0003676">
    <property type="term" value="F:nucleic acid binding"/>
    <property type="evidence" value="ECO:0007669"/>
    <property type="project" value="InterPro"/>
</dbReference>